<protein>
    <submittedName>
        <fullName evidence="4">Arylsulfatase A</fullName>
    </submittedName>
</protein>
<sequence length="516" mass="58569">MEVGPAFFYYIFSYNLKTIAGINGIGMKNVVVLLMLMALGVPSYGQSPPNIIWLMAEDISTDLETYGTAGVETPHLNKLAGEGVKYTNVFSTNPICSPNRSAMMVGAHQNVIGAQHHRSNRNRVLPDPYKPLTYWLRKAGYTNILGHHGVRGHGRKIDVNFKHERLGPYDGETSFGLFDKLDTLSVADQPFFAQIQLNVTHRGDWWKQIRRQSPDPVDPDSIELPPYMADHPVIRQDWARYLDQVEYMDREVGLIMKELEDMGIAGNTVVIFLGDNGRANVRGKGYLYDPGLRVPLIVRWPNGLPGGQVSKQVVSTTDIAASTLQLAGVNLPDYLTGVPFIGTESSREAVFSARDLWDEVMERSRSVSTRQYKYIRHEMPWVPYDAGQAYLEFYRPALHIMRSLHRQDRLDSLQASFLSGSKPQEELYDLQNDPHETNNLIDNPACQDELSRLRNMLEEWEAGLPESDPDDHNFVSPGAPELLQWVKYQRTPLYLEMLKGEEIGFGRLNRKYRSLN</sequence>
<name>A0A521DMS1_9BACT</name>
<dbReference type="Pfam" id="PF00884">
    <property type="entry name" value="Sulfatase"/>
    <property type="match status" value="1"/>
</dbReference>
<dbReference type="Gene3D" id="3.40.720.10">
    <property type="entry name" value="Alkaline Phosphatase, subunit A"/>
    <property type="match status" value="1"/>
</dbReference>
<dbReference type="AlphaFoldDB" id="A0A521DMS1"/>
<dbReference type="InterPro" id="IPR000917">
    <property type="entry name" value="Sulfatase_N"/>
</dbReference>
<reference evidence="4 5" key="1">
    <citation type="submission" date="2017-05" db="EMBL/GenBank/DDBJ databases">
        <authorList>
            <person name="Varghese N."/>
            <person name="Submissions S."/>
        </authorList>
    </citation>
    <scope>NUCLEOTIDE SEQUENCE [LARGE SCALE GENOMIC DNA]</scope>
    <source>
        <strain evidence="4 5">DSM 21194</strain>
    </source>
</reference>
<comment type="similarity">
    <text evidence="1">Belongs to the sulfatase family.</text>
</comment>
<organism evidence="4 5">
    <name type="scientific">Fodinibius sediminis</name>
    <dbReference type="NCBI Taxonomy" id="1214077"/>
    <lineage>
        <taxon>Bacteria</taxon>
        <taxon>Pseudomonadati</taxon>
        <taxon>Balneolota</taxon>
        <taxon>Balneolia</taxon>
        <taxon>Balneolales</taxon>
        <taxon>Balneolaceae</taxon>
        <taxon>Fodinibius</taxon>
    </lineage>
</organism>
<dbReference type="InterPro" id="IPR017850">
    <property type="entry name" value="Alkaline_phosphatase_core_sf"/>
</dbReference>
<dbReference type="SUPFAM" id="SSF53649">
    <property type="entry name" value="Alkaline phosphatase-like"/>
    <property type="match status" value="1"/>
</dbReference>
<accession>A0A521DMS1</accession>
<dbReference type="EMBL" id="FXTH01000011">
    <property type="protein sequence ID" value="SMO72986.1"/>
    <property type="molecule type" value="Genomic_DNA"/>
</dbReference>
<dbReference type="Proteomes" id="UP000317593">
    <property type="component" value="Unassembled WGS sequence"/>
</dbReference>
<proteinExistence type="inferred from homology"/>
<keyword evidence="5" id="KW-1185">Reference proteome</keyword>
<evidence type="ECO:0000256" key="2">
    <source>
        <dbReference type="ARBA" id="ARBA00022801"/>
    </source>
</evidence>
<dbReference type="PANTHER" id="PTHR42693:SF53">
    <property type="entry name" value="ENDO-4-O-SULFATASE"/>
    <property type="match status" value="1"/>
</dbReference>
<feature type="domain" description="Sulfatase N-terminal" evidence="3">
    <location>
        <begin position="49"/>
        <end position="329"/>
    </location>
</feature>
<dbReference type="CDD" id="cd16027">
    <property type="entry name" value="SGSH"/>
    <property type="match status" value="1"/>
</dbReference>
<evidence type="ECO:0000313" key="4">
    <source>
        <dbReference type="EMBL" id="SMO72986.1"/>
    </source>
</evidence>
<dbReference type="GO" id="GO:0004065">
    <property type="term" value="F:arylsulfatase activity"/>
    <property type="evidence" value="ECO:0007669"/>
    <property type="project" value="TreeGrafter"/>
</dbReference>
<dbReference type="InterPro" id="IPR050738">
    <property type="entry name" value="Sulfatase"/>
</dbReference>
<evidence type="ECO:0000256" key="1">
    <source>
        <dbReference type="ARBA" id="ARBA00008779"/>
    </source>
</evidence>
<evidence type="ECO:0000259" key="3">
    <source>
        <dbReference type="Pfam" id="PF00884"/>
    </source>
</evidence>
<keyword evidence="2" id="KW-0378">Hydrolase</keyword>
<gene>
    <name evidence="4" type="ORF">SAMN06265218_11167</name>
</gene>
<dbReference type="PANTHER" id="PTHR42693">
    <property type="entry name" value="ARYLSULFATASE FAMILY MEMBER"/>
    <property type="match status" value="1"/>
</dbReference>
<evidence type="ECO:0000313" key="5">
    <source>
        <dbReference type="Proteomes" id="UP000317593"/>
    </source>
</evidence>